<reference evidence="4" key="1">
    <citation type="submission" date="2025-08" db="UniProtKB">
        <authorList>
            <consortium name="RefSeq"/>
        </authorList>
    </citation>
    <scope>IDENTIFICATION</scope>
</reference>
<name>A0ABM1EX01_PRICU</name>
<dbReference type="Pfam" id="PF09746">
    <property type="entry name" value="Membralin"/>
    <property type="match status" value="3"/>
</dbReference>
<sequence>MLLHSQCWSPSGTDRSSRGQSERYSPSAMIITEILRRSLVAGDSKHNPNRDACFGDVFSRFLLEEFLGYDDILMASIKSLAEKEDNQEQQQQQPQQQPGQRQGGNNNNNPNPIVNVRDRLFHALFFRISLAYARAVPRPLRRALEFTILIKAIGALLILAYVHVAFSRTPINCLDLIQETWPREGILRVQIVRNGHNFSLAESYKREQEIREREQFLDMLYENVSFYDSELIFGMTVDADGVDAAAHPPQTPAAEDKGEEWEEGRGRDVSAAMAAGSTAKREDPAGEPAAGEAAEGVKKRLIEAHDVGRKEGSVDTGVMKEASLSAEEAQNESSHADKEEVHLEKGILPFRETLSDFDMFKKAVWPEEEYIIEYSLEYGFLRLSPATRERLNISVMIIALDPNRDACFGDVFSRFLLEEFLGYDDILMASIKSLAEKEDNQGYLRNVVTGEHYRFVSMWMARTSYLAAAFIMLLFTVSISMLLRYSHHQIFVFIVDLLQMLEMNVTIAFPAAPLLTVILALVGMEAIMSEFFNDTTTAFYIILIVWVADQYDAICCHTPISKRHWL</sequence>
<feature type="region of interest" description="Disordered" evidence="1">
    <location>
        <begin position="1"/>
        <end position="24"/>
    </location>
</feature>
<feature type="transmembrane region" description="Helical" evidence="2">
    <location>
        <begin position="505"/>
        <end position="524"/>
    </location>
</feature>
<evidence type="ECO:0000256" key="2">
    <source>
        <dbReference type="SAM" id="Phobius"/>
    </source>
</evidence>
<feature type="non-terminal residue" evidence="4">
    <location>
        <position position="566"/>
    </location>
</feature>
<dbReference type="Proteomes" id="UP000695022">
    <property type="component" value="Unplaced"/>
</dbReference>
<feature type="transmembrane region" description="Helical" evidence="2">
    <location>
        <begin position="464"/>
        <end position="485"/>
    </location>
</feature>
<keyword evidence="2" id="KW-0472">Membrane</keyword>
<dbReference type="InterPro" id="IPR019144">
    <property type="entry name" value="Membralin"/>
</dbReference>
<evidence type="ECO:0000256" key="1">
    <source>
        <dbReference type="SAM" id="MobiDB-lite"/>
    </source>
</evidence>
<dbReference type="RefSeq" id="XP_014676722.1">
    <property type="nucleotide sequence ID" value="XM_014821236.1"/>
</dbReference>
<keyword evidence="2" id="KW-1133">Transmembrane helix</keyword>
<keyword evidence="3" id="KW-1185">Reference proteome</keyword>
<organism evidence="3 4">
    <name type="scientific">Priapulus caudatus</name>
    <name type="common">Priapulid worm</name>
    <dbReference type="NCBI Taxonomy" id="37621"/>
    <lineage>
        <taxon>Eukaryota</taxon>
        <taxon>Metazoa</taxon>
        <taxon>Ecdysozoa</taxon>
        <taxon>Scalidophora</taxon>
        <taxon>Priapulida</taxon>
        <taxon>Priapulimorpha</taxon>
        <taxon>Priapulimorphida</taxon>
        <taxon>Priapulidae</taxon>
        <taxon>Priapulus</taxon>
    </lineage>
</organism>
<feature type="compositionally biased region" description="Low complexity" evidence="1">
    <location>
        <begin position="88"/>
        <end position="112"/>
    </location>
</feature>
<dbReference type="PANTHER" id="PTHR21650">
    <property type="entry name" value="MEMBRALIN/KINETOCHORE PROTEIN NUF2"/>
    <property type="match status" value="1"/>
</dbReference>
<feature type="region of interest" description="Disordered" evidence="1">
    <location>
        <begin position="83"/>
        <end position="112"/>
    </location>
</feature>
<evidence type="ECO:0000313" key="4">
    <source>
        <dbReference type="RefSeq" id="XP_014676722.1"/>
    </source>
</evidence>
<accession>A0ABM1EX01</accession>
<feature type="transmembrane region" description="Helical" evidence="2">
    <location>
        <begin position="146"/>
        <end position="166"/>
    </location>
</feature>
<dbReference type="PANTHER" id="PTHR21650:SF4">
    <property type="entry name" value="MEMBRALIN"/>
    <property type="match status" value="1"/>
</dbReference>
<keyword evidence="2" id="KW-0812">Transmembrane</keyword>
<evidence type="ECO:0000313" key="3">
    <source>
        <dbReference type="Proteomes" id="UP000695022"/>
    </source>
</evidence>
<gene>
    <name evidence="4" type="primary">LOC106816612</name>
</gene>
<feature type="compositionally biased region" description="Polar residues" evidence="1">
    <location>
        <begin position="1"/>
        <end position="14"/>
    </location>
</feature>
<feature type="region of interest" description="Disordered" evidence="1">
    <location>
        <begin position="244"/>
        <end position="294"/>
    </location>
</feature>
<proteinExistence type="predicted"/>
<dbReference type="GeneID" id="106816612"/>
<protein>
    <submittedName>
        <fullName evidence="4">Membralin-like</fullName>
    </submittedName>
</protein>